<name>A0A545T5R2_9GAMM</name>
<dbReference type="PANTHER" id="PTHR35862:SF1">
    <property type="entry name" value="FELS-2 PROPHAGE PROTEIN"/>
    <property type="match status" value="1"/>
</dbReference>
<dbReference type="EMBL" id="VHSG01000019">
    <property type="protein sequence ID" value="TQV72580.1"/>
    <property type="molecule type" value="Genomic_DNA"/>
</dbReference>
<organism evidence="2 3">
    <name type="scientific">Exilibacterium tricleocarpae</name>
    <dbReference type="NCBI Taxonomy" id="2591008"/>
    <lineage>
        <taxon>Bacteria</taxon>
        <taxon>Pseudomonadati</taxon>
        <taxon>Pseudomonadota</taxon>
        <taxon>Gammaproteobacteria</taxon>
        <taxon>Cellvibrionales</taxon>
        <taxon>Cellvibrionaceae</taxon>
        <taxon>Exilibacterium</taxon>
    </lineage>
</organism>
<dbReference type="AlphaFoldDB" id="A0A545T5R2"/>
<dbReference type="InterPro" id="IPR052726">
    <property type="entry name" value="Phage_Baseplate_Hub"/>
</dbReference>
<dbReference type="PIRSF" id="PIRSF020481">
    <property type="entry name" value="BAP"/>
    <property type="match status" value="1"/>
</dbReference>
<feature type="domain" description="Baseplate J-like C-terminal" evidence="1">
    <location>
        <begin position="221"/>
        <end position="298"/>
    </location>
</feature>
<accession>A0A545T5R2</accession>
<dbReference type="Pfam" id="PF26079">
    <property type="entry name" value="Baseplate_J_C"/>
    <property type="match status" value="1"/>
</dbReference>
<dbReference type="PANTHER" id="PTHR35862">
    <property type="entry name" value="FELS-2 PROPHAGE PROTEIN"/>
    <property type="match status" value="1"/>
</dbReference>
<sequence>MSVFPVIDLAGLRSPVLADAPDREAIVAELKRQLCHADVEEVMIDRIMHVFASRELALRERVDEALKAVMLASAGGSDLDHTVALYGVKRLIVKPADPEASPPVDAILESDERLRLRARLSLAALSQAGCQGAYLFQALSASPHIRDVSIQVPNVTQTRADRQREVQITILLDPDAPLADEPDKSSQDPHQEIITKVEEALSEVCSITDRIAVKLANPYPYDVRASVTPASGADERQIKQAVTAALARLVVQNHRLGKPILRSEFFAALYQPGVERATLGAPKADRAIPMDTVAVLSTASGRDNPVIEIKAGNAHGQSGT</sequence>
<keyword evidence="3" id="KW-1185">Reference proteome</keyword>
<gene>
    <name evidence="2" type="ORF">FKG94_17920</name>
</gene>
<dbReference type="InterPro" id="IPR058530">
    <property type="entry name" value="Baseplate_J-like_C"/>
</dbReference>
<evidence type="ECO:0000259" key="1">
    <source>
        <dbReference type="Pfam" id="PF26079"/>
    </source>
</evidence>
<reference evidence="2 3" key="1">
    <citation type="submission" date="2019-06" db="EMBL/GenBank/DDBJ databases">
        <title>Whole genome sequence for Cellvibrionaceae sp. R142.</title>
        <authorList>
            <person name="Wang G."/>
        </authorList>
    </citation>
    <scope>NUCLEOTIDE SEQUENCE [LARGE SCALE GENOMIC DNA]</scope>
    <source>
        <strain evidence="2 3">R142</strain>
    </source>
</reference>
<evidence type="ECO:0000313" key="2">
    <source>
        <dbReference type="EMBL" id="TQV72580.1"/>
    </source>
</evidence>
<dbReference type="InterPro" id="IPR014507">
    <property type="entry name" value="Baseplate_assembly_J_pred"/>
</dbReference>
<dbReference type="Proteomes" id="UP000319732">
    <property type="component" value="Unassembled WGS sequence"/>
</dbReference>
<proteinExistence type="predicted"/>
<evidence type="ECO:0000313" key="3">
    <source>
        <dbReference type="Proteomes" id="UP000319732"/>
    </source>
</evidence>
<dbReference type="OrthoDB" id="9793802at2"/>
<dbReference type="RefSeq" id="WP_142905712.1">
    <property type="nucleotide sequence ID" value="NZ_ML660098.1"/>
</dbReference>
<protein>
    <recommendedName>
        <fullName evidence="1">Baseplate J-like C-terminal domain-containing protein</fullName>
    </recommendedName>
</protein>
<comment type="caution">
    <text evidence="2">The sequence shown here is derived from an EMBL/GenBank/DDBJ whole genome shotgun (WGS) entry which is preliminary data.</text>
</comment>